<dbReference type="GO" id="GO:0005525">
    <property type="term" value="F:GTP binding"/>
    <property type="evidence" value="ECO:0007669"/>
    <property type="project" value="InterPro"/>
</dbReference>
<dbReference type="NCBIfam" id="TIGR00231">
    <property type="entry name" value="small_GTP"/>
    <property type="match status" value="1"/>
</dbReference>
<sequence>MEDINYKSNSYIQLQVVLLGDAGVGKTYILNQYVRGQQPRNNLPTIGIEFATKTVTLQDGGKIQVQIWDTAGQERYRAITTNHFRGAGGALLVYDITKEKTFENLTRWMEELKTAANKDVVMYLVGNKTDLVERQNNSRKVTREEGQQFAGENGLFFEETSAYRGTNIAQCFEKLIEGISSINISLEMYKKKNLLVTQQQQQEWNAQLKVIEAPMCSKC</sequence>
<dbReference type="SMART" id="SM00174">
    <property type="entry name" value="RHO"/>
    <property type="match status" value="1"/>
</dbReference>
<dbReference type="InterPro" id="IPR001806">
    <property type="entry name" value="Small_GTPase"/>
</dbReference>
<dbReference type="PROSITE" id="PS51419">
    <property type="entry name" value="RAB"/>
    <property type="match status" value="1"/>
</dbReference>
<organism evidence="2">
    <name type="scientific">Paramecium tetraurelia</name>
    <dbReference type="NCBI Taxonomy" id="5888"/>
    <lineage>
        <taxon>Eukaryota</taxon>
        <taxon>Sar</taxon>
        <taxon>Alveolata</taxon>
        <taxon>Ciliophora</taxon>
        <taxon>Intramacronucleata</taxon>
        <taxon>Oligohymenophorea</taxon>
        <taxon>Peniculida</taxon>
        <taxon>Parameciidae</taxon>
        <taxon>Paramecium</taxon>
    </lineage>
</organism>
<dbReference type="InterPro" id="IPR050209">
    <property type="entry name" value="Rab_GTPases_membrane_traffic"/>
</dbReference>
<dbReference type="InterPro" id="IPR005225">
    <property type="entry name" value="Small_GTP-bd"/>
</dbReference>
<reference evidence="2" key="1">
    <citation type="submission" date="2005-01" db="EMBL/GenBank/DDBJ databases">
        <authorList>
            <person name="Genoscope"/>
        </authorList>
    </citation>
    <scope>NUCLEOTIDE SEQUENCE</scope>
</reference>
<evidence type="ECO:0000256" key="1">
    <source>
        <dbReference type="ARBA" id="ARBA00006270"/>
    </source>
</evidence>
<dbReference type="SMART" id="SM00173">
    <property type="entry name" value="RAS"/>
    <property type="match status" value="1"/>
</dbReference>
<dbReference type="AlphaFoldDB" id="Q3SDN6"/>
<dbReference type="PRINTS" id="PR00449">
    <property type="entry name" value="RASTRNSFRMNG"/>
</dbReference>
<dbReference type="EMBL" id="CR932585">
    <property type="protein sequence ID" value="CAI39322.1"/>
    <property type="molecule type" value="Genomic_DNA"/>
</dbReference>
<gene>
    <name evidence="2" type="primary">rab_C05</name>
</gene>
<dbReference type="SMART" id="SM00177">
    <property type="entry name" value="ARF"/>
    <property type="match status" value="1"/>
</dbReference>
<dbReference type="GO" id="GO:0003924">
    <property type="term" value="F:GTPase activity"/>
    <property type="evidence" value="ECO:0007669"/>
    <property type="project" value="InterPro"/>
</dbReference>
<proteinExistence type="inferred from homology"/>
<dbReference type="InterPro" id="IPR027417">
    <property type="entry name" value="P-loop_NTPase"/>
</dbReference>
<dbReference type="Gene3D" id="3.40.50.300">
    <property type="entry name" value="P-loop containing nucleotide triphosphate hydrolases"/>
    <property type="match status" value="1"/>
</dbReference>
<evidence type="ECO:0000313" key="2">
    <source>
        <dbReference type="EMBL" id="CAI39322.1"/>
    </source>
</evidence>
<accession>Q3SDN6</accession>
<dbReference type="SUPFAM" id="SSF52540">
    <property type="entry name" value="P-loop containing nucleoside triphosphate hydrolases"/>
    <property type="match status" value="1"/>
</dbReference>
<reference evidence="2" key="2">
    <citation type="submission" date="2005-09" db="EMBL/GenBank/DDBJ databases">
        <title>Paramecium tetraurelia small GTP-binding-related protein genes.</title>
        <authorList>
            <person name="Cohen J."/>
        </authorList>
    </citation>
    <scope>NUCLEOTIDE SEQUENCE</scope>
</reference>
<name>Q3SDN6_PARTE</name>
<protein>
    <submittedName>
        <fullName evidence="2">Rab_C05 protein</fullName>
    </submittedName>
</protein>
<dbReference type="CDD" id="cd00154">
    <property type="entry name" value="Rab"/>
    <property type="match status" value="1"/>
</dbReference>
<dbReference type="SMART" id="SM00175">
    <property type="entry name" value="RAB"/>
    <property type="match status" value="1"/>
</dbReference>
<dbReference type="PANTHER" id="PTHR47979">
    <property type="entry name" value="DRAB11-RELATED"/>
    <property type="match status" value="1"/>
</dbReference>
<dbReference type="Pfam" id="PF00071">
    <property type="entry name" value="Ras"/>
    <property type="match status" value="1"/>
</dbReference>
<dbReference type="FunFam" id="3.40.50.300:FF:001689">
    <property type="entry name" value="Ras-related protein Rab-11B"/>
    <property type="match status" value="1"/>
</dbReference>
<dbReference type="PROSITE" id="PS51421">
    <property type="entry name" value="RAS"/>
    <property type="match status" value="1"/>
</dbReference>
<dbReference type="SMART" id="SM00176">
    <property type="entry name" value="RAN"/>
    <property type="match status" value="1"/>
</dbReference>
<comment type="similarity">
    <text evidence="1">Belongs to the small GTPase superfamily. Rab family.</text>
</comment>